<reference evidence="1" key="1">
    <citation type="journal article" date="2014" name="Int. J. Syst. Evol. Microbiol.">
        <title>Complete genome sequence of Corynebacterium casei LMG S-19264T (=DSM 44701T), isolated from a smear-ripened cheese.</title>
        <authorList>
            <consortium name="US DOE Joint Genome Institute (JGI-PGF)"/>
            <person name="Walter F."/>
            <person name="Albersmeier A."/>
            <person name="Kalinowski J."/>
            <person name="Ruckert C."/>
        </authorList>
    </citation>
    <scope>NUCLEOTIDE SEQUENCE</scope>
    <source>
        <strain evidence="1">CGMCC 1.12777</strain>
    </source>
</reference>
<accession>A0A8J2ZWA1</accession>
<sequence length="321" mass="37631">MTNQHPFNRIFNTNGVEAVRKKWLEEVKRQPNKALEAINHPELEFPSLFVLKDELNDHYHALSRRNRIGLLHIENVLTHTMKGLEDPCSPLEHYDDHLHCYKWIVTTGGAHLLNNDYNTVIDHACTHLYKFYNEGQLEELVNLIFHRYRNKTLSHYLLNILFDCSSPEWILLVARFFYSSPTDRKFARKLLHFIPGVNEAQNPEEAVNTVEAWYENNAHYLLFTGETHDTNHAPVPFVVHFPAKYIGKALHPLTGKFIAPVSQQDVDRRMSFSQLQIEYQELLATTSQQKRKENRAGWQQWIKKPLSTHLNEHNIRTSCCQ</sequence>
<keyword evidence="2" id="KW-1185">Reference proteome</keyword>
<dbReference type="RefSeq" id="WP_188497046.1">
    <property type="nucleotide sequence ID" value="NZ_BMFV01000011.1"/>
</dbReference>
<proteinExistence type="predicted"/>
<protein>
    <submittedName>
        <fullName evidence="1">Uncharacterized protein</fullName>
    </submittedName>
</protein>
<reference evidence="1" key="2">
    <citation type="submission" date="2020-09" db="EMBL/GenBank/DDBJ databases">
        <authorList>
            <person name="Sun Q."/>
            <person name="Zhou Y."/>
        </authorList>
    </citation>
    <scope>NUCLEOTIDE SEQUENCE</scope>
    <source>
        <strain evidence="1">CGMCC 1.12777</strain>
    </source>
</reference>
<evidence type="ECO:0000313" key="1">
    <source>
        <dbReference type="EMBL" id="GGH80790.1"/>
    </source>
</evidence>
<comment type="caution">
    <text evidence="1">The sequence shown here is derived from an EMBL/GenBank/DDBJ whole genome shotgun (WGS) entry which is preliminary data.</text>
</comment>
<evidence type="ECO:0000313" key="2">
    <source>
        <dbReference type="Proteomes" id="UP000656813"/>
    </source>
</evidence>
<dbReference type="EMBL" id="BMFV01000011">
    <property type="protein sequence ID" value="GGH80790.1"/>
    <property type="molecule type" value="Genomic_DNA"/>
</dbReference>
<dbReference type="AlphaFoldDB" id="A0A8J2ZWA1"/>
<dbReference type="Proteomes" id="UP000656813">
    <property type="component" value="Unassembled WGS sequence"/>
</dbReference>
<organism evidence="1 2">
    <name type="scientific">Pullulanibacillus pueri</name>
    <dbReference type="NCBI Taxonomy" id="1437324"/>
    <lineage>
        <taxon>Bacteria</taxon>
        <taxon>Bacillati</taxon>
        <taxon>Bacillota</taxon>
        <taxon>Bacilli</taxon>
        <taxon>Bacillales</taxon>
        <taxon>Sporolactobacillaceae</taxon>
        <taxon>Pullulanibacillus</taxon>
    </lineage>
</organism>
<gene>
    <name evidence="1" type="ORF">GCM10007096_17720</name>
</gene>
<name>A0A8J2ZWA1_9BACL</name>